<dbReference type="EMBL" id="LDRV01000031">
    <property type="protein sequence ID" value="KTS13239.1"/>
    <property type="molecule type" value="Genomic_DNA"/>
</dbReference>
<gene>
    <name evidence="2" type="ORF">RSA3_05675</name>
</gene>
<evidence type="ECO:0000313" key="3">
    <source>
        <dbReference type="Proteomes" id="UP000072189"/>
    </source>
</evidence>
<organism evidence="2 3">
    <name type="scientific">Microbacterium testaceum</name>
    <name type="common">Aureobacterium testaceum</name>
    <name type="synonym">Brevibacterium testaceum</name>
    <dbReference type="NCBI Taxonomy" id="2033"/>
    <lineage>
        <taxon>Bacteria</taxon>
        <taxon>Bacillati</taxon>
        <taxon>Actinomycetota</taxon>
        <taxon>Actinomycetes</taxon>
        <taxon>Micrococcales</taxon>
        <taxon>Microbacteriaceae</taxon>
        <taxon>Microbacterium</taxon>
    </lineage>
</organism>
<dbReference type="SUPFAM" id="SSF46785">
    <property type="entry name" value="Winged helix' DNA-binding domain"/>
    <property type="match status" value="1"/>
</dbReference>
<dbReference type="Gene3D" id="1.10.10.10">
    <property type="entry name" value="Winged helix-like DNA-binding domain superfamily/Winged helix DNA-binding domain"/>
    <property type="match status" value="1"/>
</dbReference>
<evidence type="ECO:0000313" key="2">
    <source>
        <dbReference type="EMBL" id="KTS13239.1"/>
    </source>
</evidence>
<protein>
    <submittedName>
        <fullName evidence="2">MarR family transcriptional regulator</fullName>
    </submittedName>
</protein>
<dbReference type="PRINTS" id="PR00598">
    <property type="entry name" value="HTHMARR"/>
</dbReference>
<dbReference type="InterPro" id="IPR039422">
    <property type="entry name" value="MarR/SlyA-like"/>
</dbReference>
<evidence type="ECO:0000259" key="1">
    <source>
        <dbReference type="PROSITE" id="PS50995"/>
    </source>
</evidence>
<dbReference type="SMART" id="SM00347">
    <property type="entry name" value="HTH_MARR"/>
    <property type="match status" value="1"/>
</dbReference>
<dbReference type="GO" id="GO:0006950">
    <property type="term" value="P:response to stress"/>
    <property type="evidence" value="ECO:0007669"/>
    <property type="project" value="TreeGrafter"/>
</dbReference>
<sequence length="182" mass="20192">MENGSQSSRYWYGAAEEDRRRRAVEVLQAFRVYRAAEVAMRRRTREAMSMGENDLLVLRYLLRAAGQDRHVTPAELTRYLGVSTASTTAIIDRLERSGHVTRVPHPTDRRSVRVVATAASDHEVRATLGSMHSRMMGAVAEMTPEECDVVIACLGRLQDAVDQVDPAPASHEASPEDAQTTV</sequence>
<dbReference type="InterPro" id="IPR036390">
    <property type="entry name" value="WH_DNA-bd_sf"/>
</dbReference>
<feature type="domain" description="HTH marR-type" evidence="1">
    <location>
        <begin position="19"/>
        <end position="159"/>
    </location>
</feature>
<reference evidence="2 3" key="1">
    <citation type="journal article" date="2016" name="Front. Microbiol.">
        <title>Genomic Resource of Rice Seed Associated Bacteria.</title>
        <authorList>
            <person name="Midha S."/>
            <person name="Bansal K."/>
            <person name="Sharma S."/>
            <person name="Kumar N."/>
            <person name="Patil P.P."/>
            <person name="Chaudhry V."/>
            <person name="Patil P.B."/>
        </authorList>
    </citation>
    <scope>NUCLEOTIDE SEQUENCE [LARGE SCALE GENOMIC DNA]</scope>
    <source>
        <strain evidence="2 3">RSA3</strain>
    </source>
</reference>
<dbReference type="AlphaFoldDB" id="A0A147F9F4"/>
<dbReference type="PATRIC" id="fig|2033.4.peg.3428"/>
<proteinExistence type="predicted"/>
<dbReference type="OrthoDB" id="162531at2"/>
<dbReference type="Proteomes" id="UP000072189">
    <property type="component" value="Unassembled WGS sequence"/>
</dbReference>
<dbReference type="GO" id="GO:0003700">
    <property type="term" value="F:DNA-binding transcription factor activity"/>
    <property type="evidence" value="ECO:0007669"/>
    <property type="project" value="InterPro"/>
</dbReference>
<dbReference type="RefSeq" id="WP_058596592.1">
    <property type="nucleotide sequence ID" value="NZ_LDRR01000078.1"/>
</dbReference>
<dbReference type="InterPro" id="IPR036388">
    <property type="entry name" value="WH-like_DNA-bd_sf"/>
</dbReference>
<accession>A0A147F9F4</accession>
<dbReference type="PANTHER" id="PTHR33164">
    <property type="entry name" value="TRANSCRIPTIONAL REGULATOR, MARR FAMILY"/>
    <property type="match status" value="1"/>
</dbReference>
<dbReference type="InterPro" id="IPR000835">
    <property type="entry name" value="HTH_MarR-typ"/>
</dbReference>
<dbReference type="Pfam" id="PF12802">
    <property type="entry name" value="MarR_2"/>
    <property type="match status" value="1"/>
</dbReference>
<dbReference type="PROSITE" id="PS50995">
    <property type="entry name" value="HTH_MARR_2"/>
    <property type="match status" value="1"/>
</dbReference>
<dbReference type="PANTHER" id="PTHR33164:SF43">
    <property type="entry name" value="HTH-TYPE TRANSCRIPTIONAL REPRESSOR YETL"/>
    <property type="match status" value="1"/>
</dbReference>
<name>A0A147F9F4_MICTE</name>
<comment type="caution">
    <text evidence="2">The sequence shown here is derived from an EMBL/GenBank/DDBJ whole genome shotgun (WGS) entry which is preliminary data.</text>
</comment>